<dbReference type="InterPro" id="IPR010982">
    <property type="entry name" value="Lambda_DNA-bd_dom_sf"/>
</dbReference>
<sequence>MDQIWTTPNHPERGPADSRRPGPMVMRLLLGTRLRLLREQGNVSVAKAAAAIRGSQSKISRMERGHVGFKTRDITDLLPLYGVIDPARREEFMDLARQTDVRGWWHDYSDIVTRSAETYLGLEHGAALIRTFDGHVIPDLLQTPAYAHAALRVLHPAAPDEEVERRVRLLMCRQQALTHPEPLRLWAVLDEACLRRPLGDAAGMHAQVRHLIQACEQPNITIQVIPFSRGGHAGRYGPVTTVRFDEPELPDMVYLQQLIGSRFTDQQAETDRYLELMNEITYQALPPQATPMLLNQILHEAAQAPATTTA</sequence>
<organism evidence="3 4">
    <name type="scientific">Actinomadura rudentiformis</name>
    <dbReference type="NCBI Taxonomy" id="359158"/>
    <lineage>
        <taxon>Bacteria</taxon>
        <taxon>Bacillati</taxon>
        <taxon>Actinomycetota</taxon>
        <taxon>Actinomycetes</taxon>
        <taxon>Streptosporangiales</taxon>
        <taxon>Thermomonosporaceae</taxon>
        <taxon>Actinomadura</taxon>
    </lineage>
</organism>
<dbReference type="Pfam" id="PF19054">
    <property type="entry name" value="DUF5753"/>
    <property type="match status" value="1"/>
</dbReference>
<dbReference type="EMBL" id="WBMT01000033">
    <property type="protein sequence ID" value="KAB2339785.1"/>
    <property type="molecule type" value="Genomic_DNA"/>
</dbReference>
<feature type="compositionally biased region" description="Basic and acidic residues" evidence="1">
    <location>
        <begin position="10"/>
        <end position="20"/>
    </location>
</feature>
<evidence type="ECO:0000313" key="3">
    <source>
        <dbReference type="EMBL" id="KAB2339785.1"/>
    </source>
</evidence>
<feature type="region of interest" description="Disordered" evidence="1">
    <location>
        <begin position="1"/>
        <end position="22"/>
    </location>
</feature>
<reference evidence="3 4" key="1">
    <citation type="submission" date="2019-09" db="EMBL/GenBank/DDBJ databases">
        <title>Actinomadura physcomitrii sp. nov., a novel actinomycete isolated from moss [Physcomitrium sphaericum (Ludw) Fuernr].</title>
        <authorList>
            <person name="Zhuang X."/>
            <person name="Liu C."/>
        </authorList>
    </citation>
    <scope>NUCLEOTIDE SEQUENCE [LARGE SCALE GENOMIC DNA]</scope>
    <source>
        <strain evidence="3 4">HMC1</strain>
    </source>
</reference>
<feature type="domain" description="DUF5753" evidence="2">
    <location>
        <begin position="117"/>
        <end position="295"/>
    </location>
</feature>
<gene>
    <name evidence="3" type="ORF">F8566_46800</name>
</gene>
<accession>A0A6H9YAA3</accession>
<proteinExistence type="predicted"/>
<comment type="caution">
    <text evidence="3">The sequence shown here is derived from an EMBL/GenBank/DDBJ whole genome shotgun (WGS) entry which is preliminary data.</text>
</comment>
<dbReference type="GO" id="GO:0003677">
    <property type="term" value="F:DNA binding"/>
    <property type="evidence" value="ECO:0007669"/>
    <property type="project" value="InterPro"/>
</dbReference>
<dbReference type="OrthoDB" id="5177725at2"/>
<dbReference type="Proteomes" id="UP000468735">
    <property type="component" value="Unassembled WGS sequence"/>
</dbReference>
<evidence type="ECO:0000313" key="4">
    <source>
        <dbReference type="Proteomes" id="UP000468735"/>
    </source>
</evidence>
<evidence type="ECO:0000259" key="2">
    <source>
        <dbReference type="Pfam" id="PF19054"/>
    </source>
</evidence>
<name>A0A6H9YAA3_9ACTN</name>
<evidence type="ECO:0000256" key="1">
    <source>
        <dbReference type="SAM" id="MobiDB-lite"/>
    </source>
</evidence>
<dbReference type="AlphaFoldDB" id="A0A6H9YAA3"/>
<dbReference type="Pfam" id="PF13560">
    <property type="entry name" value="HTH_31"/>
    <property type="match status" value="1"/>
</dbReference>
<protein>
    <submittedName>
        <fullName evidence="3">Helix-turn-helix domain-containing protein</fullName>
    </submittedName>
</protein>
<dbReference type="InterPro" id="IPR043917">
    <property type="entry name" value="DUF5753"/>
</dbReference>
<dbReference type="SUPFAM" id="SSF47413">
    <property type="entry name" value="lambda repressor-like DNA-binding domains"/>
    <property type="match status" value="1"/>
</dbReference>
<keyword evidence="4" id="KW-1185">Reference proteome</keyword>